<accession>A0A9N8DAF0</accession>
<dbReference type="EMBL" id="CAICTM010000063">
    <property type="protein sequence ID" value="CAB9499577.1"/>
    <property type="molecule type" value="Genomic_DNA"/>
</dbReference>
<dbReference type="AlphaFoldDB" id="A0A9N8DAF0"/>
<comment type="caution">
    <text evidence="1">The sequence shown here is derived from an EMBL/GenBank/DDBJ whole genome shotgun (WGS) entry which is preliminary data.</text>
</comment>
<dbReference type="Proteomes" id="UP001153069">
    <property type="component" value="Unassembled WGS sequence"/>
</dbReference>
<evidence type="ECO:0000313" key="1">
    <source>
        <dbReference type="EMBL" id="CAB9499577.1"/>
    </source>
</evidence>
<organism evidence="1 2">
    <name type="scientific">Seminavis robusta</name>
    <dbReference type="NCBI Taxonomy" id="568900"/>
    <lineage>
        <taxon>Eukaryota</taxon>
        <taxon>Sar</taxon>
        <taxon>Stramenopiles</taxon>
        <taxon>Ochrophyta</taxon>
        <taxon>Bacillariophyta</taxon>
        <taxon>Bacillariophyceae</taxon>
        <taxon>Bacillariophycidae</taxon>
        <taxon>Naviculales</taxon>
        <taxon>Naviculaceae</taxon>
        <taxon>Seminavis</taxon>
    </lineage>
</organism>
<keyword evidence="2" id="KW-1185">Reference proteome</keyword>
<sequence>MTRTEMYTTWAASHYYLCHAWSVDFELMRKGIIVLAECAGYKWSRCNDIKVVEKVWMELLWSYHVKVQTAKHFNTSVMHNVFLSLLKGVLPTRLKSMFDTGYRSDNRLDEYYLVPSVEAANQRLLASLDFVLERRYNLEQSFSLSLPNE</sequence>
<name>A0A9N8DAF0_9STRA</name>
<reference evidence="1" key="1">
    <citation type="submission" date="2020-06" db="EMBL/GenBank/DDBJ databases">
        <authorList>
            <consortium name="Plant Systems Biology data submission"/>
        </authorList>
    </citation>
    <scope>NUCLEOTIDE SEQUENCE</scope>
    <source>
        <strain evidence="1">D6</strain>
    </source>
</reference>
<protein>
    <submittedName>
        <fullName evidence="1">Uncharacterized protein</fullName>
    </submittedName>
</protein>
<evidence type="ECO:0000313" key="2">
    <source>
        <dbReference type="Proteomes" id="UP001153069"/>
    </source>
</evidence>
<gene>
    <name evidence="1" type="ORF">SEMRO_64_G036300.1</name>
</gene>
<proteinExistence type="predicted"/>